<organism evidence="1 2">
    <name type="scientific">Candidatus Uhrbacteria bacterium GW2011_GWD2_52_7</name>
    <dbReference type="NCBI Taxonomy" id="1618989"/>
    <lineage>
        <taxon>Bacteria</taxon>
        <taxon>Candidatus Uhriibacteriota</taxon>
    </lineage>
</organism>
<reference evidence="1 2" key="1">
    <citation type="journal article" date="2015" name="Nature">
        <title>rRNA introns, odd ribosomes, and small enigmatic genomes across a large radiation of phyla.</title>
        <authorList>
            <person name="Brown C.T."/>
            <person name="Hug L.A."/>
            <person name="Thomas B.C."/>
            <person name="Sharon I."/>
            <person name="Castelle C.J."/>
            <person name="Singh A."/>
            <person name="Wilkins M.J."/>
            <person name="Williams K.H."/>
            <person name="Banfield J.F."/>
        </authorList>
    </citation>
    <scope>NUCLEOTIDE SEQUENCE [LARGE SCALE GENOMIC DNA]</scope>
</reference>
<evidence type="ECO:0000313" key="2">
    <source>
        <dbReference type="Proteomes" id="UP000034846"/>
    </source>
</evidence>
<dbReference type="AlphaFoldDB" id="A0A0G2AAA7"/>
<proteinExistence type="predicted"/>
<protein>
    <submittedName>
        <fullName evidence="1">Uncharacterized protein</fullName>
    </submittedName>
</protein>
<gene>
    <name evidence="1" type="ORF">UY72_C0050G0001</name>
</gene>
<evidence type="ECO:0000313" key="1">
    <source>
        <dbReference type="EMBL" id="KKW29294.1"/>
    </source>
</evidence>
<accession>A0A0G2AAA7</accession>
<sequence length="488" mass="55022">LRSPSGRSYDMDVKGVMHVDASYGRLDSDRAIVFDSLPFLTALERIAAAKEEALFIQRYPIHFGELESVVSLSVELPSRFMDTQVFLAALGVSDRQYLKMDELEAAFVAVKRLTNVELVERTVAKLIADGMELDVPATKRLMRKLRGEISWMHQQKYTVGMHVADQFLVAGDMFALGLSHEEALRKAMSLYSRDEMMVMSSEARRDFALQLGNAIVWSRVKTADVTQMLRVGAVRLGDIVAHAHETQNPTEVGKRLIARGTLSESQIVSLLERGVVEGSREFVLKNWNELSNEFVLAFALRMAKSFADRKDGHKDIDATFIVKVMARVDERVAAAVLQPVANRFTLTMTLGAYIVFPDEFSGTLNAVERTQFRRRVSLQTLQSFAMAMLVWTRSDTYAHWQNPIESGELAPPWERLTEPVFGETNHAYLLQVVSESLGVEPTALLAEQSEEAWMRWLCEGHPKANKIVARFLADRDRYFAKLKSLGIL</sequence>
<dbReference type="Proteomes" id="UP000034846">
    <property type="component" value="Unassembled WGS sequence"/>
</dbReference>
<comment type="caution">
    <text evidence="1">The sequence shown here is derived from an EMBL/GenBank/DDBJ whole genome shotgun (WGS) entry which is preliminary data.</text>
</comment>
<feature type="non-terminal residue" evidence="1">
    <location>
        <position position="1"/>
    </location>
</feature>
<dbReference type="EMBL" id="LCRD01000050">
    <property type="protein sequence ID" value="KKW29294.1"/>
    <property type="molecule type" value="Genomic_DNA"/>
</dbReference>
<name>A0A0G2AAA7_9BACT</name>